<evidence type="ECO:0000256" key="1">
    <source>
        <dbReference type="ARBA" id="ARBA00006975"/>
    </source>
</evidence>
<dbReference type="FunFam" id="2.30.33.40:FF:000001">
    <property type="entry name" value="10 kDa chaperonin"/>
    <property type="match status" value="1"/>
</dbReference>
<comment type="caution">
    <text evidence="5">The sequence shown here is derived from an EMBL/GenBank/DDBJ whole genome shotgun (WGS) entry which is preliminary data.</text>
</comment>
<keyword evidence="3" id="KW-0963">Cytoplasm</keyword>
<evidence type="ECO:0000313" key="6">
    <source>
        <dbReference type="Proteomes" id="UP000287605"/>
    </source>
</evidence>
<dbReference type="SMART" id="SM00883">
    <property type="entry name" value="Cpn10"/>
    <property type="match status" value="1"/>
</dbReference>
<dbReference type="NCBIfam" id="NF001534">
    <property type="entry name" value="PRK00364.2-5"/>
    <property type="match status" value="1"/>
</dbReference>
<dbReference type="InterPro" id="IPR020818">
    <property type="entry name" value="Chaperonin_GroES"/>
</dbReference>
<dbReference type="GO" id="GO:0005737">
    <property type="term" value="C:cytoplasm"/>
    <property type="evidence" value="ECO:0007669"/>
    <property type="project" value="UniProtKB-SubCell"/>
</dbReference>
<dbReference type="PANTHER" id="PTHR10772:SF58">
    <property type="entry name" value="CO-CHAPERONIN GROES"/>
    <property type="match status" value="1"/>
</dbReference>
<comment type="subcellular location">
    <subcellularLocation>
        <location evidence="3">Cytoplasm</location>
    </subcellularLocation>
</comment>
<keyword evidence="6" id="KW-1185">Reference proteome</keyword>
<dbReference type="GO" id="GO:0051087">
    <property type="term" value="F:protein-folding chaperone binding"/>
    <property type="evidence" value="ECO:0007669"/>
    <property type="project" value="TreeGrafter"/>
</dbReference>
<evidence type="ECO:0000256" key="3">
    <source>
        <dbReference type="HAMAP-Rule" id="MF_00580"/>
    </source>
</evidence>
<dbReference type="Proteomes" id="UP000287605">
    <property type="component" value="Unassembled WGS sequence"/>
</dbReference>
<dbReference type="Pfam" id="PF00166">
    <property type="entry name" value="Cpn10"/>
    <property type="match status" value="1"/>
</dbReference>
<name>A0A430B492_9ENTE</name>
<protein>
    <recommendedName>
        <fullName evidence="3">Co-chaperonin GroES</fullName>
    </recommendedName>
    <alternativeName>
        <fullName evidence="3">10 kDa chaperonin</fullName>
    </alternativeName>
    <alternativeName>
        <fullName evidence="3">Chaperonin-10</fullName>
        <shortName evidence="3">Cpn10</shortName>
    </alternativeName>
</protein>
<sequence>MLKPLGDRVIIDVAQEEEVTAGGLVLTSAAKEKPQVGKVLAIGDGRTLDNGEKLPMSVKVGDQVIFEKYSGSEITHAGEEYLIVHEKDIIAVVE</sequence>
<dbReference type="InterPro" id="IPR037124">
    <property type="entry name" value="Chaperonin_GroES_sf"/>
</dbReference>
<dbReference type="GO" id="GO:0005524">
    <property type="term" value="F:ATP binding"/>
    <property type="evidence" value="ECO:0007669"/>
    <property type="project" value="InterPro"/>
</dbReference>
<dbReference type="SUPFAM" id="SSF50129">
    <property type="entry name" value="GroES-like"/>
    <property type="match status" value="1"/>
</dbReference>
<dbReference type="NCBIfam" id="NF001533">
    <property type="entry name" value="PRK00364.2-4"/>
    <property type="match status" value="1"/>
</dbReference>
<comment type="subunit">
    <text evidence="3">Heptamer of 7 subunits arranged in a ring. Interacts with the chaperonin GroEL.</text>
</comment>
<dbReference type="Gene3D" id="2.30.33.40">
    <property type="entry name" value="GroES chaperonin"/>
    <property type="match status" value="1"/>
</dbReference>
<evidence type="ECO:0000256" key="2">
    <source>
        <dbReference type="ARBA" id="ARBA00023186"/>
    </source>
</evidence>
<organism evidence="5 6">
    <name type="scientific">Vagococcus elongatus</name>
    <dbReference type="NCBI Taxonomy" id="180344"/>
    <lineage>
        <taxon>Bacteria</taxon>
        <taxon>Bacillati</taxon>
        <taxon>Bacillota</taxon>
        <taxon>Bacilli</taxon>
        <taxon>Lactobacillales</taxon>
        <taxon>Enterococcaceae</taxon>
        <taxon>Vagococcus</taxon>
    </lineage>
</organism>
<dbReference type="RefSeq" id="WP_126806800.1">
    <property type="nucleotide sequence ID" value="NZ_NGKA01000002.1"/>
</dbReference>
<keyword evidence="2 3" id="KW-0143">Chaperone</keyword>
<dbReference type="GO" id="GO:0044183">
    <property type="term" value="F:protein folding chaperone"/>
    <property type="evidence" value="ECO:0007669"/>
    <property type="project" value="InterPro"/>
</dbReference>
<dbReference type="OrthoDB" id="9806791at2"/>
<dbReference type="PRINTS" id="PR00297">
    <property type="entry name" value="CHAPERONIN10"/>
</dbReference>
<dbReference type="AlphaFoldDB" id="A0A430B492"/>
<reference evidence="5 6" key="1">
    <citation type="submission" date="2017-05" db="EMBL/GenBank/DDBJ databases">
        <title>Vagococcus spp. assemblies.</title>
        <authorList>
            <person name="Gulvik C.A."/>
        </authorList>
    </citation>
    <scope>NUCLEOTIDE SEQUENCE [LARGE SCALE GENOMIC DNA]</scope>
    <source>
        <strain evidence="5 6">CCUG 51432</strain>
    </source>
</reference>
<dbReference type="HAMAP" id="MF_00580">
    <property type="entry name" value="CH10"/>
    <property type="match status" value="1"/>
</dbReference>
<dbReference type="PANTHER" id="PTHR10772">
    <property type="entry name" value="10 KDA HEAT SHOCK PROTEIN"/>
    <property type="match status" value="1"/>
</dbReference>
<dbReference type="GO" id="GO:0051082">
    <property type="term" value="F:unfolded protein binding"/>
    <property type="evidence" value="ECO:0007669"/>
    <property type="project" value="TreeGrafter"/>
</dbReference>
<dbReference type="CDD" id="cd00320">
    <property type="entry name" value="cpn10"/>
    <property type="match status" value="1"/>
</dbReference>
<comment type="similarity">
    <text evidence="1 3 4">Belongs to the GroES chaperonin family.</text>
</comment>
<dbReference type="NCBIfam" id="NF001531">
    <property type="entry name" value="PRK00364.2-2"/>
    <property type="match status" value="1"/>
</dbReference>
<gene>
    <name evidence="3" type="primary">groES</name>
    <name evidence="3" type="synonym">groS</name>
    <name evidence="5" type="ORF">CBF29_02150</name>
</gene>
<dbReference type="InterPro" id="IPR011032">
    <property type="entry name" value="GroES-like_sf"/>
</dbReference>
<comment type="function">
    <text evidence="3 4">Together with the chaperonin GroEL, plays an essential role in assisting protein folding. The GroEL-GroES system forms a nano-cage that allows encapsulation of the non-native substrate proteins and provides a physical environment optimized to promote and accelerate protein folding. GroES binds to the apical surface of the GroEL ring, thereby capping the opening of the GroEL channel.</text>
</comment>
<evidence type="ECO:0000256" key="4">
    <source>
        <dbReference type="RuleBase" id="RU000535"/>
    </source>
</evidence>
<dbReference type="GO" id="GO:0046872">
    <property type="term" value="F:metal ion binding"/>
    <property type="evidence" value="ECO:0007669"/>
    <property type="project" value="TreeGrafter"/>
</dbReference>
<accession>A0A430B492</accession>
<evidence type="ECO:0000313" key="5">
    <source>
        <dbReference type="EMBL" id="RSU15157.1"/>
    </source>
</evidence>
<proteinExistence type="inferred from homology"/>
<dbReference type="EMBL" id="NGKA01000002">
    <property type="protein sequence ID" value="RSU15157.1"/>
    <property type="molecule type" value="Genomic_DNA"/>
</dbReference>